<proteinExistence type="inferred from homology"/>
<keyword evidence="3" id="KW-0238">DNA-binding</keyword>
<dbReference type="SMART" id="SM00470">
    <property type="entry name" value="ParB"/>
    <property type="match status" value="1"/>
</dbReference>
<dbReference type="GO" id="GO:0003677">
    <property type="term" value="F:DNA binding"/>
    <property type="evidence" value="ECO:0007669"/>
    <property type="project" value="UniProtKB-KW"/>
</dbReference>
<dbReference type="CDD" id="cd16393">
    <property type="entry name" value="SPO0J_N"/>
    <property type="match status" value="1"/>
</dbReference>
<dbReference type="GO" id="GO:0045881">
    <property type="term" value="P:positive regulation of sporulation resulting in formation of a cellular spore"/>
    <property type="evidence" value="ECO:0007669"/>
    <property type="project" value="TreeGrafter"/>
</dbReference>
<dbReference type="InterPro" id="IPR041468">
    <property type="entry name" value="HTH_ParB/Spo0J"/>
</dbReference>
<dbReference type="PANTHER" id="PTHR33375:SF1">
    <property type="entry name" value="CHROMOSOME-PARTITIONING PROTEIN PARB-RELATED"/>
    <property type="match status" value="1"/>
</dbReference>
<dbReference type="RefSeq" id="WP_173040700.1">
    <property type="nucleotide sequence ID" value="NZ_AP022870.1"/>
</dbReference>
<dbReference type="Pfam" id="PF17762">
    <property type="entry name" value="HTH_ParB"/>
    <property type="match status" value="1"/>
</dbReference>
<evidence type="ECO:0000256" key="4">
    <source>
        <dbReference type="SAM" id="MobiDB-lite"/>
    </source>
</evidence>
<dbReference type="FunFam" id="3.90.1530.30:FF:000001">
    <property type="entry name" value="Chromosome partitioning protein ParB"/>
    <property type="match status" value="1"/>
</dbReference>
<organism evidence="6 7">
    <name type="scientific">Phytohabitans flavus</name>
    <dbReference type="NCBI Taxonomy" id="1076124"/>
    <lineage>
        <taxon>Bacteria</taxon>
        <taxon>Bacillati</taxon>
        <taxon>Actinomycetota</taxon>
        <taxon>Actinomycetes</taxon>
        <taxon>Micromonosporales</taxon>
        <taxon>Micromonosporaceae</taxon>
    </lineage>
</organism>
<dbReference type="SUPFAM" id="SSF109709">
    <property type="entry name" value="KorB DNA-binding domain-like"/>
    <property type="match status" value="1"/>
</dbReference>
<dbReference type="Proteomes" id="UP000502508">
    <property type="component" value="Chromosome"/>
</dbReference>
<dbReference type="Pfam" id="PF02195">
    <property type="entry name" value="ParB_N"/>
    <property type="match status" value="1"/>
</dbReference>
<dbReference type="Gene3D" id="1.10.10.2830">
    <property type="match status" value="1"/>
</dbReference>
<protein>
    <submittedName>
        <fullName evidence="6">Chromosome partitioning protein ParB</fullName>
    </submittedName>
</protein>
<dbReference type="InterPro" id="IPR057240">
    <property type="entry name" value="ParB_dimer_C"/>
</dbReference>
<evidence type="ECO:0000259" key="5">
    <source>
        <dbReference type="SMART" id="SM00470"/>
    </source>
</evidence>
<evidence type="ECO:0000256" key="1">
    <source>
        <dbReference type="ARBA" id="ARBA00006295"/>
    </source>
</evidence>
<dbReference type="Gene3D" id="3.90.1530.30">
    <property type="match status" value="1"/>
</dbReference>
<feature type="region of interest" description="Disordered" evidence="4">
    <location>
        <begin position="1"/>
        <end position="60"/>
    </location>
</feature>
<dbReference type="GO" id="GO:0005694">
    <property type="term" value="C:chromosome"/>
    <property type="evidence" value="ECO:0007669"/>
    <property type="project" value="TreeGrafter"/>
</dbReference>
<dbReference type="GO" id="GO:0007059">
    <property type="term" value="P:chromosome segregation"/>
    <property type="evidence" value="ECO:0007669"/>
    <property type="project" value="UniProtKB-KW"/>
</dbReference>
<feature type="domain" description="ParB-like N-terminal" evidence="5">
    <location>
        <begin position="82"/>
        <end position="172"/>
    </location>
</feature>
<dbReference type="SUPFAM" id="SSF110849">
    <property type="entry name" value="ParB/Sulfiredoxin"/>
    <property type="match status" value="1"/>
</dbReference>
<dbReference type="FunFam" id="1.10.10.2830:FF:000001">
    <property type="entry name" value="Chromosome partitioning protein ParB"/>
    <property type="match status" value="1"/>
</dbReference>
<dbReference type="InterPro" id="IPR003115">
    <property type="entry name" value="ParB_N"/>
</dbReference>
<comment type="similarity">
    <text evidence="1">Belongs to the ParB family.</text>
</comment>
<feature type="compositionally biased region" description="Low complexity" evidence="4">
    <location>
        <begin position="33"/>
        <end position="45"/>
    </location>
</feature>
<keyword evidence="7" id="KW-1185">Reference proteome</keyword>
<gene>
    <name evidence="6" type="primary">parB</name>
    <name evidence="6" type="ORF">Pflav_070000</name>
</gene>
<sequence>MKNRPRGGLGRGLGALIPTAPPLPSGGDPEVEATAPAGADVAQAAPEDRAPGDTPVQVPPAELAVTPGATSHLAPVPGARFAEIPVGAIVPNPKQPRQVFDEEALEELKTSIQEVGLLQPIVVRELDGEKYELVMGERRWRAAQATGRDTIPAIVRDTRDDAMLRDALLENIHRANLNPLEEAAAYQQLLEEFGATHEELARRIGRSRPQISNTIRLLNLPAQVQRRVAAGVLSAGHARALLGLEGTEAQEGLALRIVAEGLSVRATEELVALAVAEGPSPAATPAKRRVKAHAPALSDLAERLSDRFDTRVKVDIGRSKGKITIEFATVDDLERIVGIIGVERTEQSE</sequence>
<dbReference type="AlphaFoldDB" id="A0A6F8Y3F2"/>
<accession>A0A6F8Y3F2</accession>
<dbReference type="InterPro" id="IPR004437">
    <property type="entry name" value="ParB/RepB/Spo0J"/>
</dbReference>
<reference evidence="6 7" key="1">
    <citation type="submission" date="2020-03" db="EMBL/GenBank/DDBJ databases">
        <title>Whole genome shotgun sequence of Phytohabitans flavus NBRC 107702.</title>
        <authorList>
            <person name="Komaki H."/>
            <person name="Tamura T."/>
        </authorList>
    </citation>
    <scope>NUCLEOTIDE SEQUENCE [LARGE SCALE GENOMIC DNA]</scope>
    <source>
        <strain evidence="6 7">NBRC 107702</strain>
    </source>
</reference>
<dbReference type="InterPro" id="IPR050336">
    <property type="entry name" value="Chromosome_partition/occlusion"/>
</dbReference>
<dbReference type="InterPro" id="IPR036086">
    <property type="entry name" value="ParB/Sulfiredoxin_sf"/>
</dbReference>
<dbReference type="EMBL" id="AP022870">
    <property type="protein sequence ID" value="BCB80590.1"/>
    <property type="molecule type" value="Genomic_DNA"/>
</dbReference>
<evidence type="ECO:0000256" key="2">
    <source>
        <dbReference type="ARBA" id="ARBA00022829"/>
    </source>
</evidence>
<reference evidence="6 7" key="2">
    <citation type="submission" date="2020-03" db="EMBL/GenBank/DDBJ databases">
        <authorList>
            <person name="Ichikawa N."/>
            <person name="Kimura A."/>
            <person name="Kitahashi Y."/>
            <person name="Uohara A."/>
        </authorList>
    </citation>
    <scope>NUCLEOTIDE SEQUENCE [LARGE SCALE GENOMIC DNA]</scope>
    <source>
        <strain evidence="6 7">NBRC 107702</strain>
    </source>
</reference>
<dbReference type="PANTHER" id="PTHR33375">
    <property type="entry name" value="CHROMOSOME-PARTITIONING PROTEIN PARB-RELATED"/>
    <property type="match status" value="1"/>
</dbReference>
<keyword evidence="2" id="KW-0159">Chromosome partition</keyword>
<dbReference type="KEGG" id="pfla:Pflav_070000"/>
<evidence type="ECO:0000313" key="6">
    <source>
        <dbReference type="EMBL" id="BCB80590.1"/>
    </source>
</evidence>
<dbReference type="Pfam" id="PF23552">
    <property type="entry name" value="ParB_C"/>
    <property type="match status" value="1"/>
</dbReference>
<dbReference type="NCBIfam" id="TIGR00180">
    <property type="entry name" value="parB_part"/>
    <property type="match status" value="1"/>
</dbReference>
<name>A0A6F8Y3F2_9ACTN</name>
<evidence type="ECO:0000313" key="7">
    <source>
        <dbReference type="Proteomes" id="UP000502508"/>
    </source>
</evidence>
<evidence type="ECO:0000256" key="3">
    <source>
        <dbReference type="ARBA" id="ARBA00023125"/>
    </source>
</evidence>